<accession>A0A917N2B0</accession>
<evidence type="ECO:0000313" key="5">
    <source>
        <dbReference type="Proteomes" id="UP000662074"/>
    </source>
</evidence>
<dbReference type="PANTHER" id="PTHR34106:SF5">
    <property type="entry name" value="GLYCOSIDASE"/>
    <property type="match status" value="1"/>
</dbReference>
<comment type="caution">
    <text evidence="4">The sequence shown here is derived from an EMBL/GenBank/DDBJ whole genome shotgun (WGS) entry which is preliminary data.</text>
</comment>
<keyword evidence="1" id="KW-0328">Glycosyltransferase</keyword>
<name>A0A917N2B0_9SPHI</name>
<comment type="similarity">
    <text evidence="3">Belongs to the glycosyl hydrolase 130 family.</text>
</comment>
<dbReference type="AlphaFoldDB" id="A0A917N2B0"/>
<evidence type="ECO:0008006" key="6">
    <source>
        <dbReference type="Google" id="ProtNLM"/>
    </source>
</evidence>
<dbReference type="InterPro" id="IPR023296">
    <property type="entry name" value="Glyco_hydro_beta-prop_sf"/>
</dbReference>
<keyword evidence="2" id="KW-0808">Transferase</keyword>
<dbReference type="Gene3D" id="2.115.10.20">
    <property type="entry name" value="Glycosyl hydrolase domain, family 43"/>
    <property type="match status" value="1"/>
</dbReference>
<evidence type="ECO:0000313" key="4">
    <source>
        <dbReference type="EMBL" id="GGI51334.1"/>
    </source>
</evidence>
<dbReference type="PANTHER" id="PTHR34106">
    <property type="entry name" value="GLYCOSIDASE"/>
    <property type="match status" value="1"/>
</dbReference>
<dbReference type="SUPFAM" id="SSF75005">
    <property type="entry name" value="Arabinanase/levansucrase/invertase"/>
    <property type="match status" value="1"/>
</dbReference>
<evidence type="ECO:0000256" key="1">
    <source>
        <dbReference type="ARBA" id="ARBA00022676"/>
    </source>
</evidence>
<protein>
    <recommendedName>
        <fullName evidence="6">Glycosidase</fullName>
    </recommendedName>
</protein>
<keyword evidence="5" id="KW-1185">Reference proteome</keyword>
<proteinExistence type="inferred from homology"/>
<dbReference type="EMBL" id="BMDO01000007">
    <property type="protein sequence ID" value="GGI51334.1"/>
    <property type="molecule type" value="Genomic_DNA"/>
</dbReference>
<evidence type="ECO:0000256" key="2">
    <source>
        <dbReference type="ARBA" id="ARBA00022679"/>
    </source>
</evidence>
<dbReference type="InterPro" id="IPR007184">
    <property type="entry name" value="Mannoside_phosphorylase"/>
</dbReference>
<dbReference type="GO" id="GO:0016757">
    <property type="term" value="F:glycosyltransferase activity"/>
    <property type="evidence" value="ECO:0007669"/>
    <property type="project" value="UniProtKB-KW"/>
</dbReference>
<dbReference type="Pfam" id="PF04041">
    <property type="entry name" value="Glyco_hydro_130"/>
    <property type="match status" value="1"/>
</dbReference>
<organism evidence="4 5">
    <name type="scientific">Mucilaginibacter galii</name>
    <dbReference type="NCBI Taxonomy" id="2005073"/>
    <lineage>
        <taxon>Bacteria</taxon>
        <taxon>Pseudomonadati</taxon>
        <taxon>Bacteroidota</taxon>
        <taxon>Sphingobacteriia</taxon>
        <taxon>Sphingobacteriales</taxon>
        <taxon>Sphingobacteriaceae</taxon>
        <taxon>Mucilaginibacter</taxon>
    </lineage>
</organism>
<gene>
    <name evidence="4" type="ORF">GCM10011425_25460</name>
</gene>
<dbReference type="Proteomes" id="UP000662074">
    <property type="component" value="Unassembled WGS sequence"/>
</dbReference>
<dbReference type="RefSeq" id="WP_188417327.1">
    <property type="nucleotide sequence ID" value="NZ_BMDO01000007.1"/>
</dbReference>
<sequence>MQSLKLKRLGTIMEPDMNNPMEAGGVLNPAVARGKDVNLYLFPRMATKDNYSRIGIVKVLFDEVGNPKGVERLGVALEPEADYEKRPDGGGGCEDARITYVEPLERYIMTYTAFSPNGSRIAMAQSNDLFHWERLGLVHYKPYENIDFDNVSNKDACVFPMQIPSPHGHRALGMLHRPLFPGTSPEEKAAHPWDKAVQEHKESIWLSYCHIHPEKQASEKWNPAEFTSHRPLAVPVFDWEKVKIGSGTPPVMTRFGWMFLYHGVHASGTPEKEQLIYSAGVMFLSSDNPYDIGFRSFEPILTPTLPEEKVGVIADVVFPTGIDQRADIGMPDRYDVYYGMADNRIGVARLDLPQSLEWL</sequence>
<reference evidence="4" key="2">
    <citation type="submission" date="2020-09" db="EMBL/GenBank/DDBJ databases">
        <authorList>
            <person name="Sun Q."/>
            <person name="Sedlacek I."/>
        </authorList>
    </citation>
    <scope>NUCLEOTIDE SEQUENCE</scope>
    <source>
        <strain evidence="4">CCM 8711</strain>
    </source>
</reference>
<reference evidence="4" key="1">
    <citation type="journal article" date="2014" name="Int. J. Syst. Evol. Microbiol.">
        <title>Complete genome sequence of Corynebacterium casei LMG S-19264T (=DSM 44701T), isolated from a smear-ripened cheese.</title>
        <authorList>
            <consortium name="US DOE Joint Genome Institute (JGI-PGF)"/>
            <person name="Walter F."/>
            <person name="Albersmeier A."/>
            <person name="Kalinowski J."/>
            <person name="Ruckert C."/>
        </authorList>
    </citation>
    <scope>NUCLEOTIDE SEQUENCE</scope>
    <source>
        <strain evidence="4">CCM 8711</strain>
    </source>
</reference>
<evidence type="ECO:0000256" key="3">
    <source>
        <dbReference type="ARBA" id="ARBA00024356"/>
    </source>
</evidence>